<dbReference type="InterPro" id="IPR027417">
    <property type="entry name" value="P-loop_NTPase"/>
</dbReference>
<dbReference type="Proteomes" id="UP000717328">
    <property type="component" value="Unassembled WGS sequence"/>
</dbReference>
<evidence type="ECO:0000256" key="2">
    <source>
        <dbReference type="SAM" id="MobiDB-lite"/>
    </source>
</evidence>
<dbReference type="SUPFAM" id="SSF52540">
    <property type="entry name" value="P-loop containing nucleoside triphosphate hydrolases"/>
    <property type="match status" value="1"/>
</dbReference>
<sequence>MDSAPTRNMGAAAAIDNIDEKDAKEHLSETQSSPQGIIEPGTVDAARAAATTAVSSMKTLTSPLQGVVSAIDSASDAMPLVDLVSSLLKKLNKFNEIVDEIATIHPYVQAAWTIISFASKTIIAQADHNDSVRSLLMKMNDVYTFLTEEKLGDLESMKIVIEHITIQTLECSYFIQEYSKNETFWRFIKGMISETDNHVKNFNSTFDKLLQDFCDRAMRDTVVTVHRIWEHLESLPADLDIGNMPYAAGAGINTQKLCLAGTRSAILSEITDWVNNFDHATPQVFWLHGTAGSGKSAIAHTVAHHFERLGCLGSFFCFDCNRIAEQRHEKIFTTIAQDLANCDQYLQKELAAVIHQNTSLRNTSDVLQQWEELIVKPAKAKSGAMAGPILIVIDALDESGDMNSRQQILPILAGKLGKTQGHIKNLPPNFRILVVSRPLPDIDLAFKDTTYIQRKAMENILSTEADILNYISNQFSDPEIGTTLVDFSVALALEAGGLFEWARLACAYVKGENDTGVGMTPEQHFTAIMSRKKDVPLLDGMYKLALEIIFPSGQF</sequence>
<dbReference type="PANTHER" id="PTHR10039">
    <property type="entry name" value="AMELOGENIN"/>
    <property type="match status" value="1"/>
</dbReference>
<dbReference type="InterPro" id="IPR056884">
    <property type="entry name" value="NPHP3-like_N"/>
</dbReference>
<comment type="caution">
    <text evidence="4">The sequence shown here is derived from an EMBL/GenBank/DDBJ whole genome shotgun (WGS) entry which is preliminary data.</text>
</comment>
<dbReference type="Pfam" id="PF24883">
    <property type="entry name" value="NPHP3_N"/>
    <property type="match status" value="1"/>
</dbReference>
<name>A0A9P7FXB5_9AGAR</name>
<dbReference type="AlphaFoldDB" id="A0A9P7FXB5"/>
<keyword evidence="1" id="KW-0677">Repeat</keyword>
<gene>
    <name evidence="4" type="ORF">H0H81_006824</name>
</gene>
<dbReference type="OrthoDB" id="3050814at2759"/>
<evidence type="ECO:0000313" key="4">
    <source>
        <dbReference type="EMBL" id="KAG5636802.1"/>
    </source>
</evidence>
<evidence type="ECO:0000259" key="3">
    <source>
        <dbReference type="Pfam" id="PF24883"/>
    </source>
</evidence>
<dbReference type="Gene3D" id="3.40.50.300">
    <property type="entry name" value="P-loop containing nucleotide triphosphate hydrolases"/>
    <property type="match status" value="1"/>
</dbReference>
<dbReference type="PANTHER" id="PTHR10039:SF14">
    <property type="entry name" value="NACHT DOMAIN-CONTAINING PROTEIN"/>
    <property type="match status" value="1"/>
</dbReference>
<reference evidence="4" key="1">
    <citation type="submission" date="2021-02" db="EMBL/GenBank/DDBJ databases">
        <authorList>
            <person name="Nieuwenhuis M."/>
            <person name="Van De Peppel L.J.J."/>
        </authorList>
    </citation>
    <scope>NUCLEOTIDE SEQUENCE</scope>
    <source>
        <strain evidence="4">D49</strain>
    </source>
</reference>
<feature type="region of interest" description="Disordered" evidence="2">
    <location>
        <begin position="1"/>
        <end position="38"/>
    </location>
</feature>
<evidence type="ECO:0000313" key="5">
    <source>
        <dbReference type="Proteomes" id="UP000717328"/>
    </source>
</evidence>
<dbReference type="EMBL" id="JABCKI010005892">
    <property type="protein sequence ID" value="KAG5636802.1"/>
    <property type="molecule type" value="Genomic_DNA"/>
</dbReference>
<feature type="domain" description="Nephrocystin 3-like N-terminal" evidence="3">
    <location>
        <begin position="268"/>
        <end position="437"/>
    </location>
</feature>
<feature type="compositionally biased region" description="Basic and acidic residues" evidence="2">
    <location>
        <begin position="18"/>
        <end position="28"/>
    </location>
</feature>
<evidence type="ECO:0000256" key="1">
    <source>
        <dbReference type="ARBA" id="ARBA00022737"/>
    </source>
</evidence>
<protein>
    <recommendedName>
        <fullName evidence="3">Nephrocystin 3-like N-terminal domain-containing protein</fullName>
    </recommendedName>
</protein>
<keyword evidence="5" id="KW-1185">Reference proteome</keyword>
<accession>A0A9P7FXB5</accession>
<reference evidence="4" key="2">
    <citation type="submission" date="2021-10" db="EMBL/GenBank/DDBJ databases">
        <title>Phylogenomics reveals ancestral predisposition of the termite-cultivated fungus Termitomyces towards a domesticated lifestyle.</title>
        <authorList>
            <person name="Auxier B."/>
            <person name="Grum-Grzhimaylo A."/>
            <person name="Cardenas M.E."/>
            <person name="Lodge J.D."/>
            <person name="Laessoe T."/>
            <person name="Pedersen O."/>
            <person name="Smith M.E."/>
            <person name="Kuyper T.W."/>
            <person name="Franco-Molano E.A."/>
            <person name="Baroni T.J."/>
            <person name="Aanen D.K."/>
        </authorList>
    </citation>
    <scope>NUCLEOTIDE SEQUENCE</scope>
    <source>
        <strain evidence="4">D49</strain>
    </source>
</reference>
<organism evidence="4 5">
    <name type="scientific">Sphagnurus paluster</name>
    <dbReference type="NCBI Taxonomy" id="117069"/>
    <lineage>
        <taxon>Eukaryota</taxon>
        <taxon>Fungi</taxon>
        <taxon>Dikarya</taxon>
        <taxon>Basidiomycota</taxon>
        <taxon>Agaricomycotina</taxon>
        <taxon>Agaricomycetes</taxon>
        <taxon>Agaricomycetidae</taxon>
        <taxon>Agaricales</taxon>
        <taxon>Tricholomatineae</taxon>
        <taxon>Lyophyllaceae</taxon>
        <taxon>Sphagnurus</taxon>
    </lineage>
</organism>
<proteinExistence type="predicted"/>